<dbReference type="Pfam" id="PF14953">
    <property type="entry name" value="DUF4504"/>
    <property type="match status" value="1"/>
</dbReference>
<dbReference type="PANTHER" id="PTHR31366:SF2">
    <property type="entry name" value="UPF0739 PROTEIN C1ORF74"/>
    <property type="match status" value="1"/>
</dbReference>
<dbReference type="Proteomes" id="UP000243217">
    <property type="component" value="Unassembled WGS sequence"/>
</dbReference>
<dbReference type="InterPro" id="IPR027850">
    <property type="entry name" value="DUF4504"/>
</dbReference>
<proteinExistence type="predicted"/>
<comment type="caution">
    <text evidence="1">The sequence shown here is derived from an EMBL/GenBank/DDBJ whole genome shotgun (WGS) entry which is preliminary data.</text>
</comment>
<gene>
    <name evidence="1" type="ORF">THRCLA_21199</name>
</gene>
<keyword evidence="2" id="KW-1185">Reference proteome</keyword>
<dbReference type="EMBL" id="JNBS01000945">
    <property type="protein sequence ID" value="OQS03269.1"/>
    <property type="molecule type" value="Genomic_DNA"/>
</dbReference>
<accession>A0A1V9ZZ77</accession>
<dbReference type="OrthoDB" id="63594at2759"/>
<organism evidence="1 2">
    <name type="scientific">Thraustotheca clavata</name>
    <dbReference type="NCBI Taxonomy" id="74557"/>
    <lineage>
        <taxon>Eukaryota</taxon>
        <taxon>Sar</taxon>
        <taxon>Stramenopiles</taxon>
        <taxon>Oomycota</taxon>
        <taxon>Saprolegniomycetes</taxon>
        <taxon>Saprolegniales</taxon>
        <taxon>Achlyaceae</taxon>
        <taxon>Thraustotheca</taxon>
    </lineage>
</organism>
<dbReference type="PANTHER" id="PTHR31366">
    <property type="entry name" value="UPF0739 PROTEIN C1ORF74"/>
    <property type="match status" value="1"/>
</dbReference>
<sequence length="265" mass="29489">MAVNSKPPTLCTDLLRSIEKAIAMVIYVSFAARHQPKKQRWSSRIIHTLARDLVLVASGIRTACLVDCVCMAPSDAQGLLLALRGIHRYIFDIRAICLQDDLFFINRAEFFRELAIDTASDWKSRLCIDVTPQCNVSDPSIVPVPKALKARIDSLCFALMSSRENIANLQVDHASLVPMAGLLLNYPVLYCHLSPSNMKNLLASKPIYVYEVSIVLDSIKLVIAQFSAPKALHHMPLVRARCLIKTKKWASACDVSEKTLDIVSL</sequence>
<reference evidence="1 2" key="1">
    <citation type="journal article" date="2014" name="Genome Biol. Evol.">
        <title>The secreted proteins of Achlya hypogyna and Thraustotheca clavata identify the ancestral oomycete secretome and reveal gene acquisitions by horizontal gene transfer.</title>
        <authorList>
            <person name="Misner I."/>
            <person name="Blouin N."/>
            <person name="Leonard G."/>
            <person name="Richards T.A."/>
            <person name="Lane C.E."/>
        </authorList>
    </citation>
    <scope>NUCLEOTIDE SEQUENCE [LARGE SCALE GENOMIC DNA]</scope>
    <source>
        <strain evidence="1 2">ATCC 34112</strain>
    </source>
</reference>
<evidence type="ECO:0000313" key="2">
    <source>
        <dbReference type="Proteomes" id="UP000243217"/>
    </source>
</evidence>
<protein>
    <submittedName>
        <fullName evidence="1">Uncharacterized protein</fullName>
    </submittedName>
</protein>
<evidence type="ECO:0000313" key="1">
    <source>
        <dbReference type="EMBL" id="OQS03269.1"/>
    </source>
</evidence>
<dbReference type="AlphaFoldDB" id="A0A1V9ZZ77"/>
<name>A0A1V9ZZ77_9STRA</name>